<dbReference type="InterPro" id="IPR036389">
    <property type="entry name" value="RNase_III_sf"/>
</dbReference>
<gene>
    <name evidence="1" type="ORF">BCV72DRAFT_201025</name>
</gene>
<evidence type="ECO:0008006" key="2">
    <source>
        <dbReference type="Google" id="ProtNLM"/>
    </source>
</evidence>
<reference evidence="1" key="1">
    <citation type="journal article" date="2016" name="Proc. Natl. Acad. Sci. U.S.A.">
        <title>Lipid metabolic changes in an early divergent fungus govern the establishment of a mutualistic symbiosis with endobacteria.</title>
        <authorList>
            <person name="Lastovetsky O.A."/>
            <person name="Gaspar M.L."/>
            <person name="Mondo S.J."/>
            <person name="LaButti K.M."/>
            <person name="Sandor L."/>
            <person name="Grigoriev I.V."/>
            <person name="Henry S.A."/>
            <person name="Pawlowska T.E."/>
        </authorList>
    </citation>
    <scope>NUCLEOTIDE SEQUENCE [LARGE SCALE GENOMIC DNA]</scope>
    <source>
        <strain evidence="1">ATCC 52814</strain>
    </source>
</reference>
<name>A0A1X0RCT3_RHIZD</name>
<dbReference type="OrthoDB" id="2241755at2759"/>
<dbReference type="VEuPathDB" id="FungiDB:BCV72DRAFT_201025"/>
<dbReference type="SUPFAM" id="SSF69065">
    <property type="entry name" value="RNase III domain-like"/>
    <property type="match status" value="1"/>
</dbReference>
<proteinExistence type="predicted"/>
<dbReference type="GO" id="GO:0006396">
    <property type="term" value="P:RNA processing"/>
    <property type="evidence" value="ECO:0007669"/>
    <property type="project" value="InterPro"/>
</dbReference>
<evidence type="ECO:0000313" key="1">
    <source>
        <dbReference type="EMBL" id="ORE09816.1"/>
    </source>
</evidence>
<dbReference type="GO" id="GO:0004525">
    <property type="term" value="F:ribonuclease III activity"/>
    <property type="evidence" value="ECO:0007669"/>
    <property type="project" value="InterPro"/>
</dbReference>
<dbReference type="EMBL" id="KV921872">
    <property type="protein sequence ID" value="ORE09816.1"/>
    <property type="molecule type" value="Genomic_DNA"/>
</dbReference>
<accession>A0A1X0RCT3</accession>
<protein>
    <recommendedName>
        <fullName evidence="2">RNase III domain-containing protein</fullName>
    </recommendedName>
</protein>
<dbReference type="AlphaFoldDB" id="A0A1X0RCT3"/>
<dbReference type="Proteomes" id="UP000242414">
    <property type="component" value="Unassembled WGS sequence"/>
</dbReference>
<organism evidence="1">
    <name type="scientific">Rhizopus microsporus var. microsporus</name>
    <dbReference type="NCBI Taxonomy" id="86635"/>
    <lineage>
        <taxon>Eukaryota</taxon>
        <taxon>Fungi</taxon>
        <taxon>Fungi incertae sedis</taxon>
        <taxon>Mucoromycota</taxon>
        <taxon>Mucoromycotina</taxon>
        <taxon>Mucoromycetes</taxon>
        <taxon>Mucorales</taxon>
        <taxon>Mucorineae</taxon>
        <taxon>Rhizopodaceae</taxon>
        <taxon>Rhizopus</taxon>
    </lineage>
</organism>
<sequence length="337" mass="37787">MDAVSERQKHVENFLREAFSNITDQYGQKLPIVPALPNLVQVTLNYESPIAERFRFLGESARAMAIRWIISSMFPEANLETLTEHNRKCQDPGRISKSIFGQMQLKRSLGIPAHSNLFDAYIGVLYHFFGMPAVRGFIEPSVKEIISNPTTVRTLKPGFKPVPNQDPKSQIRDVLTLTGGNIQIDIQGAENSMWQATVICQLVQSGTIFSHSRVGPSKQKAATAACYDILEYLHNHVDIRTQLMIPNCDTSQVHRLNIPESEWCKVIGNVKTIVDNKVALGNHPNKANWVHLPATDDQEETIRQLQLLLLGNGNPTNEIQSTRTGHFDTSIFGRPQP</sequence>